<accession>A0ABP3IQS0</accession>
<reference evidence="2" key="1">
    <citation type="journal article" date="2019" name="Int. J. Syst. Evol. Microbiol.">
        <title>The Global Catalogue of Microorganisms (GCM) 10K type strain sequencing project: providing services to taxonomists for standard genome sequencing and annotation.</title>
        <authorList>
            <consortium name="The Broad Institute Genomics Platform"/>
            <consortium name="The Broad Institute Genome Sequencing Center for Infectious Disease"/>
            <person name="Wu L."/>
            <person name="Ma J."/>
        </authorList>
    </citation>
    <scope>NUCLEOTIDE SEQUENCE [LARGE SCALE GENOMIC DNA]</scope>
    <source>
        <strain evidence="2">JCM 4788</strain>
    </source>
</reference>
<sequence>MSGFRIQYAPPADQACTGMDTALRARFDRAMRLVADHPYGCGSTPIGRETDRREATVADVLIRYYVSRSVLTLTIVRVVYL</sequence>
<evidence type="ECO:0000313" key="2">
    <source>
        <dbReference type="Proteomes" id="UP001500879"/>
    </source>
</evidence>
<proteinExistence type="predicted"/>
<dbReference type="RefSeq" id="WP_344026817.1">
    <property type="nucleotide sequence ID" value="NZ_BAAABX010000048.1"/>
</dbReference>
<comment type="caution">
    <text evidence="1">The sequence shown here is derived from an EMBL/GenBank/DDBJ whole genome shotgun (WGS) entry which is preliminary data.</text>
</comment>
<keyword evidence="2" id="KW-1185">Reference proteome</keyword>
<dbReference type="EMBL" id="BAAABX010000048">
    <property type="protein sequence ID" value="GAA0416921.1"/>
    <property type="molecule type" value="Genomic_DNA"/>
</dbReference>
<dbReference type="Proteomes" id="UP001500879">
    <property type="component" value="Unassembled WGS sequence"/>
</dbReference>
<organism evidence="1 2">
    <name type="scientific">Streptomyces luteireticuli</name>
    <dbReference type="NCBI Taxonomy" id="173858"/>
    <lineage>
        <taxon>Bacteria</taxon>
        <taxon>Bacillati</taxon>
        <taxon>Actinomycetota</taxon>
        <taxon>Actinomycetes</taxon>
        <taxon>Kitasatosporales</taxon>
        <taxon>Streptomycetaceae</taxon>
        <taxon>Streptomyces</taxon>
    </lineage>
</organism>
<protein>
    <submittedName>
        <fullName evidence="1">Uncharacterized protein</fullName>
    </submittedName>
</protein>
<gene>
    <name evidence="1" type="ORF">GCM10010357_42870</name>
</gene>
<evidence type="ECO:0000313" key="1">
    <source>
        <dbReference type="EMBL" id="GAA0416921.1"/>
    </source>
</evidence>
<name>A0ABP3IQS0_9ACTN</name>